<accession>A0A0W0TGW7</accession>
<keyword evidence="1" id="KW-1133">Transmembrane helix</keyword>
<keyword evidence="1" id="KW-0472">Membrane</keyword>
<evidence type="ECO:0000313" key="3">
    <source>
        <dbReference type="Proteomes" id="UP000054698"/>
    </source>
</evidence>
<evidence type="ECO:0000256" key="1">
    <source>
        <dbReference type="SAM" id="Phobius"/>
    </source>
</evidence>
<feature type="transmembrane region" description="Helical" evidence="1">
    <location>
        <begin position="33"/>
        <end position="51"/>
    </location>
</feature>
<dbReference type="Proteomes" id="UP000054698">
    <property type="component" value="Unassembled WGS sequence"/>
</dbReference>
<keyword evidence="1" id="KW-0812">Transmembrane</keyword>
<feature type="transmembrane region" description="Helical" evidence="1">
    <location>
        <begin position="9"/>
        <end position="27"/>
    </location>
</feature>
<organism evidence="2 3">
    <name type="scientific">Legionella feeleii</name>
    <dbReference type="NCBI Taxonomy" id="453"/>
    <lineage>
        <taxon>Bacteria</taxon>
        <taxon>Pseudomonadati</taxon>
        <taxon>Pseudomonadota</taxon>
        <taxon>Gammaproteobacteria</taxon>
        <taxon>Legionellales</taxon>
        <taxon>Legionellaceae</taxon>
        <taxon>Legionella</taxon>
    </lineage>
</organism>
<comment type="caution">
    <text evidence="2">The sequence shown here is derived from an EMBL/GenBank/DDBJ whole genome shotgun (WGS) entry which is preliminary data.</text>
</comment>
<protein>
    <submittedName>
        <fullName evidence="2">Uncharacterized protein</fullName>
    </submittedName>
</protein>
<evidence type="ECO:0000313" key="2">
    <source>
        <dbReference type="EMBL" id="KTC94834.1"/>
    </source>
</evidence>
<keyword evidence="3" id="KW-1185">Reference proteome</keyword>
<sequence length="93" mass="10550">MNSSGLKDSFTETVFFLILYWIVLCPVFKMKHFIFGIVVLFSLDHLAVFLTKSMPFSCAKKSAVNLECSKAHIISATKRKAQSLWRLLSSFLA</sequence>
<dbReference type="AlphaFoldDB" id="A0A0W0TGW7"/>
<proteinExistence type="predicted"/>
<gene>
    <name evidence="2" type="ORF">Lfee_2498</name>
</gene>
<dbReference type="EMBL" id="LNYB01000085">
    <property type="protein sequence ID" value="KTC94834.1"/>
    <property type="molecule type" value="Genomic_DNA"/>
</dbReference>
<reference evidence="2 3" key="1">
    <citation type="submission" date="2015-11" db="EMBL/GenBank/DDBJ databases">
        <title>Genomic analysis of 38 Legionella species identifies large and diverse effector repertoires.</title>
        <authorList>
            <person name="Burstein D."/>
            <person name="Amaro F."/>
            <person name="Zusman T."/>
            <person name="Lifshitz Z."/>
            <person name="Cohen O."/>
            <person name="Gilbert J.A."/>
            <person name="Pupko T."/>
            <person name="Shuman H.A."/>
            <person name="Segal G."/>
        </authorList>
    </citation>
    <scope>NUCLEOTIDE SEQUENCE [LARGE SCALE GENOMIC DNA]</scope>
    <source>
        <strain evidence="2 3">WO-44C</strain>
    </source>
</reference>
<name>A0A0W0TGW7_9GAMM</name>